<dbReference type="InterPro" id="IPR006963">
    <property type="entry name" value="Mopterin_OxRdtase_4Fe-4S_dom"/>
</dbReference>
<evidence type="ECO:0000256" key="2">
    <source>
        <dbReference type="ARBA" id="ARBA00022723"/>
    </source>
</evidence>
<evidence type="ECO:0000256" key="3">
    <source>
        <dbReference type="ARBA" id="ARBA00023004"/>
    </source>
</evidence>
<gene>
    <name evidence="6" type="ORF">B1B_03465</name>
</gene>
<keyword evidence="3" id="KW-0408">Iron</keyword>
<evidence type="ECO:0000256" key="1">
    <source>
        <dbReference type="ARBA" id="ARBA00022485"/>
    </source>
</evidence>
<organism evidence="6">
    <name type="scientific">mine drainage metagenome</name>
    <dbReference type="NCBI Taxonomy" id="410659"/>
    <lineage>
        <taxon>unclassified sequences</taxon>
        <taxon>metagenomes</taxon>
        <taxon>ecological metagenomes</taxon>
    </lineage>
</organism>
<reference evidence="6" key="2">
    <citation type="journal article" date="2014" name="ISME J.">
        <title>Microbial stratification in low pH oxic and suboxic macroscopic growths along an acid mine drainage.</title>
        <authorList>
            <person name="Mendez-Garcia C."/>
            <person name="Mesa V."/>
            <person name="Sprenger R.R."/>
            <person name="Richter M."/>
            <person name="Diez M.S."/>
            <person name="Solano J."/>
            <person name="Bargiela R."/>
            <person name="Golyshina O.V."/>
            <person name="Manteca A."/>
            <person name="Ramos J.L."/>
            <person name="Gallego J.R."/>
            <person name="Llorente I."/>
            <person name="Martins Dos Santos V.A."/>
            <person name="Jensen O.N."/>
            <person name="Pelaez A.I."/>
            <person name="Sanchez J."/>
            <person name="Ferrer M."/>
        </authorList>
    </citation>
    <scope>NUCLEOTIDE SEQUENCE</scope>
</reference>
<reference evidence="6" key="1">
    <citation type="submission" date="2013-08" db="EMBL/GenBank/DDBJ databases">
        <authorList>
            <person name="Mendez C."/>
            <person name="Richter M."/>
            <person name="Ferrer M."/>
            <person name="Sanchez J."/>
        </authorList>
    </citation>
    <scope>NUCLEOTIDE SEQUENCE</scope>
</reference>
<dbReference type="InterPro" id="IPR027467">
    <property type="entry name" value="MopterinOxRdtase_cofactor_BS"/>
</dbReference>
<dbReference type="EMBL" id="AUZY01002127">
    <property type="protein sequence ID" value="EQD72974.1"/>
    <property type="molecule type" value="Genomic_DNA"/>
</dbReference>
<dbReference type="AlphaFoldDB" id="T1CV76"/>
<dbReference type="PROSITE" id="PS00551">
    <property type="entry name" value="MOLYBDOPTERIN_PROK_1"/>
    <property type="match status" value="1"/>
</dbReference>
<dbReference type="PANTHER" id="PTHR43105:SF2">
    <property type="entry name" value="RESPIRATORY NITRATE REDUCTASE 2 ALPHA CHAIN"/>
    <property type="match status" value="1"/>
</dbReference>
<dbReference type="SUPFAM" id="SSF53706">
    <property type="entry name" value="Formate dehydrogenase/DMSO reductase, domains 1-3"/>
    <property type="match status" value="1"/>
</dbReference>
<dbReference type="InterPro" id="IPR050123">
    <property type="entry name" value="Prok_molybdopt-oxidoreductase"/>
</dbReference>
<comment type="caution">
    <text evidence="6">The sequence shown here is derived from an EMBL/GenBank/DDBJ whole genome shotgun (WGS) entry which is preliminary data.</text>
</comment>
<evidence type="ECO:0000259" key="5">
    <source>
        <dbReference type="PROSITE" id="PS51669"/>
    </source>
</evidence>
<feature type="domain" description="4Fe-4S Mo/W bis-MGD-type" evidence="5">
    <location>
        <begin position="1"/>
        <end position="62"/>
    </location>
</feature>
<dbReference type="GO" id="GO:0051539">
    <property type="term" value="F:4 iron, 4 sulfur cluster binding"/>
    <property type="evidence" value="ECO:0007669"/>
    <property type="project" value="UniProtKB-KW"/>
</dbReference>
<sequence length="80" mass="8784">MRSTHGVNCTGSCSWQVYVKDGIITWETQAVDYPSVGPGSPEYEPRGCPRGASFSWYTYSPARVRYPYVPATGSANMARA</sequence>
<dbReference type="PROSITE" id="PS51669">
    <property type="entry name" value="4FE4S_MOW_BIS_MGD"/>
    <property type="match status" value="1"/>
</dbReference>
<keyword evidence="2" id="KW-0479">Metal-binding</keyword>
<name>T1CV76_9ZZZZ</name>
<proteinExistence type="predicted"/>
<protein>
    <submittedName>
        <fullName evidence="6">Nitrate reductase, alpha subunit</fullName>
    </submittedName>
</protein>
<keyword evidence="1" id="KW-0004">4Fe-4S</keyword>
<dbReference type="GO" id="GO:0046872">
    <property type="term" value="F:metal ion binding"/>
    <property type="evidence" value="ECO:0007669"/>
    <property type="project" value="UniProtKB-KW"/>
</dbReference>
<dbReference type="PANTHER" id="PTHR43105">
    <property type="entry name" value="RESPIRATORY NITRATE REDUCTASE"/>
    <property type="match status" value="1"/>
</dbReference>
<evidence type="ECO:0000256" key="4">
    <source>
        <dbReference type="ARBA" id="ARBA00023014"/>
    </source>
</evidence>
<evidence type="ECO:0000313" key="6">
    <source>
        <dbReference type="EMBL" id="EQD72974.1"/>
    </source>
</evidence>
<accession>T1CV76</accession>
<dbReference type="Gene3D" id="3.40.50.12440">
    <property type="match status" value="1"/>
</dbReference>
<keyword evidence="4" id="KW-0411">Iron-sulfur</keyword>
<dbReference type="GO" id="GO:0016491">
    <property type="term" value="F:oxidoreductase activity"/>
    <property type="evidence" value="ECO:0007669"/>
    <property type="project" value="InterPro"/>
</dbReference>
<dbReference type="GO" id="GO:0016020">
    <property type="term" value="C:membrane"/>
    <property type="evidence" value="ECO:0007669"/>
    <property type="project" value="TreeGrafter"/>
</dbReference>